<feature type="transmembrane region" description="Helical" evidence="7">
    <location>
        <begin position="619"/>
        <end position="639"/>
    </location>
</feature>
<reference evidence="9" key="1">
    <citation type="submission" date="2010-10" db="EMBL/GenBank/DDBJ databases">
        <authorList>
            <consortium name="US DOE Joint Genome Institute (JGI-PGF)"/>
            <person name="Lucas S."/>
            <person name="Copeland A."/>
            <person name="Lapidus A."/>
            <person name="Bruce D."/>
            <person name="Goodwin L."/>
            <person name="Pitluck S."/>
            <person name="Kyrpides N."/>
            <person name="Mavromatis K."/>
            <person name="Detter J.C."/>
            <person name="Han C."/>
            <person name="Land M."/>
            <person name="Hauser L."/>
            <person name="Markowitz V."/>
            <person name="Cheng J.-F."/>
            <person name="Hugenholtz P."/>
            <person name="Woyke T."/>
            <person name="Wu D."/>
            <person name="Pukall R."/>
            <person name="Wahrenburg C."/>
            <person name="Brambilla E."/>
            <person name="Klenk H.-P."/>
            <person name="Eisen J.A."/>
        </authorList>
    </citation>
    <scope>NUCLEOTIDE SEQUENCE [LARGE SCALE GENOMIC DNA]</scope>
    <source>
        <strain evidence="9">DSM 13965</strain>
    </source>
</reference>
<dbReference type="GO" id="GO:0005886">
    <property type="term" value="C:plasma membrane"/>
    <property type="evidence" value="ECO:0007669"/>
    <property type="project" value="UniProtKB-SubCell"/>
</dbReference>
<feature type="transmembrane region" description="Helical" evidence="7">
    <location>
        <begin position="660"/>
        <end position="678"/>
    </location>
</feature>
<evidence type="ECO:0000256" key="5">
    <source>
        <dbReference type="ARBA" id="ARBA00023136"/>
    </source>
</evidence>
<dbReference type="Proteomes" id="UP000005710">
    <property type="component" value="Unassembled WGS sequence"/>
</dbReference>
<feature type="transmembrane region" description="Helical" evidence="7">
    <location>
        <begin position="6"/>
        <end position="23"/>
    </location>
</feature>
<dbReference type="Pfam" id="PF00753">
    <property type="entry name" value="Lactamase_B"/>
    <property type="match status" value="1"/>
</dbReference>
<evidence type="ECO:0000256" key="2">
    <source>
        <dbReference type="ARBA" id="ARBA00022475"/>
    </source>
</evidence>
<keyword evidence="10" id="KW-1185">Reference proteome</keyword>
<keyword evidence="3 7" id="KW-0812">Transmembrane</keyword>
<reference evidence="9" key="2">
    <citation type="submission" date="2012-10" db="EMBL/GenBank/DDBJ databases">
        <title>Improved high-quality draft of Thermaerobacter subterraneus C21, DSM 13965.</title>
        <authorList>
            <consortium name="DOE Joint Genome Institute"/>
            <person name="Eisen J."/>
            <person name="Huntemann M."/>
            <person name="Wei C.-L."/>
            <person name="Han J."/>
            <person name="Detter J.C."/>
            <person name="Han C."/>
            <person name="Tapia R."/>
            <person name="Chen A."/>
            <person name="Kyrpides N."/>
            <person name="Mavromatis K."/>
            <person name="Markowitz V."/>
            <person name="Szeto E."/>
            <person name="Ivanova N."/>
            <person name="Mikhailova N."/>
            <person name="Ovchinnikova G."/>
            <person name="Pagani I."/>
            <person name="Pati A."/>
            <person name="Goodwin L."/>
            <person name="Nordberg H.P."/>
            <person name="Cantor M.N."/>
            <person name="Hua S.X."/>
            <person name="Woyke T."/>
            <person name="Eisen J."/>
            <person name="Klenk H.-P."/>
        </authorList>
    </citation>
    <scope>NUCLEOTIDE SEQUENCE [LARGE SCALE GENOMIC DNA]</scope>
    <source>
        <strain evidence="9">DSM 13965</strain>
    </source>
</reference>
<dbReference type="eggNOG" id="COG2333">
    <property type="taxonomic scope" value="Bacteria"/>
</dbReference>
<dbReference type="InterPro" id="IPR001279">
    <property type="entry name" value="Metallo-B-lactamas"/>
</dbReference>
<evidence type="ECO:0000256" key="1">
    <source>
        <dbReference type="ARBA" id="ARBA00004651"/>
    </source>
</evidence>
<dbReference type="Gene3D" id="3.60.15.10">
    <property type="entry name" value="Ribonuclease Z/Hydroxyacylglutathione hydrolase-like"/>
    <property type="match status" value="1"/>
</dbReference>
<evidence type="ECO:0000256" key="3">
    <source>
        <dbReference type="ARBA" id="ARBA00022692"/>
    </source>
</evidence>
<feature type="region of interest" description="Disordered" evidence="6">
    <location>
        <begin position="828"/>
        <end position="861"/>
    </location>
</feature>
<dbReference type="SMART" id="SM00849">
    <property type="entry name" value="Lactamase_B"/>
    <property type="match status" value="1"/>
</dbReference>
<dbReference type="HOGENOM" id="CLU_010363_2_1_9"/>
<dbReference type="Pfam" id="PF13567">
    <property type="entry name" value="DUF4131"/>
    <property type="match status" value="1"/>
</dbReference>
<organism evidence="9 10">
    <name type="scientific">Thermaerobacter subterraneus DSM 13965</name>
    <dbReference type="NCBI Taxonomy" id="867903"/>
    <lineage>
        <taxon>Bacteria</taxon>
        <taxon>Bacillati</taxon>
        <taxon>Bacillota</taxon>
        <taxon>Clostridia</taxon>
        <taxon>Eubacteriales</taxon>
        <taxon>Clostridiales Family XVII. Incertae Sedis</taxon>
        <taxon>Thermaerobacter</taxon>
    </lineage>
</organism>
<dbReference type="AlphaFoldDB" id="K6PPU2"/>
<feature type="transmembrane region" description="Helical" evidence="7">
    <location>
        <begin position="359"/>
        <end position="376"/>
    </location>
</feature>
<dbReference type="OrthoDB" id="9761531at2"/>
<accession>K6PPU2</accession>
<dbReference type="InterPro" id="IPR004477">
    <property type="entry name" value="ComEC_N"/>
</dbReference>
<evidence type="ECO:0000259" key="8">
    <source>
        <dbReference type="SMART" id="SM00849"/>
    </source>
</evidence>
<dbReference type="InterPro" id="IPR036866">
    <property type="entry name" value="RibonucZ/Hydroxyglut_hydro"/>
</dbReference>
<evidence type="ECO:0000313" key="9">
    <source>
        <dbReference type="EMBL" id="EKP94947.1"/>
    </source>
</evidence>
<dbReference type="RefSeq" id="WP_006902942.1">
    <property type="nucleotide sequence ID" value="NZ_JH976535.1"/>
</dbReference>
<comment type="caution">
    <text evidence="9">The sequence shown here is derived from an EMBL/GenBank/DDBJ whole genome shotgun (WGS) entry which is preliminary data.</text>
</comment>
<evidence type="ECO:0000256" key="7">
    <source>
        <dbReference type="SAM" id="Phobius"/>
    </source>
</evidence>
<dbReference type="STRING" id="867903.ThesuDRAFT_00670"/>
<feature type="transmembrane region" description="Helical" evidence="7">
    <location>
        <begin position="506"/>
        <end position="529"/>
    </location>
</feature>
<feature type="transmembrane region" description="Helical" evidence="7">
    <location>
        <begin position="294"/>
        <end position="314"/>
    </location>
</feature>
<dbReference type="NCBIfam" id="TIGR00360">
    <property type="entry name" value="ComEC_N-term"/>
    <property type="match status" value="1"/>
</dbReference>
<gene>
    <name evidence="9" type="ORF">ThesuDRAFT_00670</name>
</gene>
<feature type="compositionally biased region" description="Gly residues" evidence="6">
    <location>
        <begin position="847"/>
        <end position="856"/>
    </location>
</feature>
<feature type="transmembrane region" description="Helical" evidence="7">
    <location>
        <begin position="35"/>
        <end position="54"/>
    </location>
</feature>
<dbReference type="InterPro" id="IPR035681">
    <property type="entry name" value="ComA-like_MBL"/>
</dbReference>
<evidence type="ECO:0000313" key="10">
    <source>
        <dbReference type="Proteomes" id="UP000005710"/>
    </source>
</evidence>
<dbReference type="CDD" id="cd07731">
    <property type="entry name" value="ComA-like_MBL-fold"/>
    <property type="match status" value="1"/>
</dbReference>
<dbReference type="eggNOG" id="COG0658">
    <property type="taxonomic scope" value="Bacteria"/>
</dbReference>
<feature type="transmembrane region" description="Helical" evidence="7">
    <location>
        <begin position="541"/>
        <end position="574"/>
    </location>
</feature>
<feature type="domain" description="Metallo-beta-lactamase" evidence="8">
    <location>
        <begin position="695"/>
        <end position="931"/>
    </location>
</feature>
<dbReference type="Pfam" id="PF03772">
    <property type="entry name" value="Competence"/>
    <property type="match status" value="2"/>
</dbReference>
<keyword evidence="4 7" id="KW-1133">Transmembrane helix</keyword>
<proteinExistence type="predicted"/>
<dbReference type="InterPro" id="IPR052159">
    <property type="entry name" value="Competence_DNA_uptake"/>
</dbReference>
<keyword evidence="5 7" id="KW-0472">Membrane</keyword>
<keyword evidence="2" id="KW-1003">Cell membrane</keyword>
<evidence type="ECO:0000256" key="6">
    <source>
        <dbReference type="SAM" id="MobiDB-lite"/>
    </source>
</evidence>
<comment type="subcellular location">
    <subcellularLocation>
        <location evidence="1">Cell membrane</location>
        <topology evidence="1">Multi-pass membrane protein</topology>
    </subcellularLocation>
</comment>
<dbReference type="SUPFAM" id="SSF56281">
    <property type="entry name" value="Metallo-hydrolase/oxidoreductase"/>
    <property type="match status" value="1"/>
</dbReference>
<dbReference type="EMBL" id="AENY02000002">
    <property type="protein sequence ID" value="EKP94947.1"/>
    <property type="molecule type" value="Genomic_DNA"/>
</dbReference>
<feature type="transmembrane region" description="Helical" evidence="7">
    <location>
        <begin position="586"/>
        <end position="607"/>
    </location>
</feature>
<protein>
    <submittedName>
        <fullName evidence="9">ComEC/Rec2-related protein</fullName>
    </submittedName>
</protein>
<dbReference type="PANTHER" id="PTHR30619">
    <property type="entry name" value="DNA INTERNALIZATION/COMPETENCE PROTEIN COMEC/REC2"/>
    <property type="match status" value="1"/>
</dbReference>
<dbReference type="InterPro" id="IPR025405">
    <property type="entry name" value="DUF4131"/>
</dbReference>
<feature type="region of interest" description="Disordered" evidence="6">
    <location>
        <begin position="437"/>
        <end position="470"/>
    </location>
</feature>
<evidence type="ECO:0000256" key="4">
    <source>
        <dbReference type="ARBA" id="ARBA00022989"/>
    </source>
</evidence>
<sequence>MVYRTGWMLAYAATVGLWALLRWPGYQAGPPPPGAPAAEAALLGLGAALVTMPWNGVAGDGRGGRRPWWVPERMAGSLLVALAAGSAWLAADSWIRDAWGPAPWEGVRPVVVTGRLEGAERLAVTAIGDTPVRTRLRVRWPRTMGAGPGQGIPPGAVVQVTGTLRRLRPATNPGGYDDRAAGLRQGYAYELRADGPPRVQVAPGPFSWAGRGLARLRHALEAGLVLALPPGPRGVAAALLLDQRQGLSVTARNALAETGLIHALAVSGQHVAMAAALATWTAGRARWLPRRRRAGAMAVVVLYAGLTGGPPSVLRATATFLLAELARALARPVSPLTILVWSGFLQAAWRPLVLLDPGFQLSFAATAGLILLGSPLQRAWRRWWNRCRALVAPVGPRRPGGERAAPAGLAATRLEHAFPEPPLGFLAPLLANPREPVVEKRHRPGAGPAPPQAAPGQPQGALVPSGGSRAAPAAAGMPAVFADASGRAAPLGLPWREGTAGRVRGAFWHVAGWAGDALAVTLAAQLAVLPVQVALFGRAPLLALVANLAVVPVSAVALVAAAAAAALGATLHALPLPSGWQEPAALLARLAGWPAAASLALMVKTAMVAGRVPGAAGGLAPAAAGCLALATTWILWCLGDGRPAYARRRRPRPLPPLQQLAPAATGLVAAVALSAWLLRPPAPGTWVAWFLDVGQGDAILVQFPGGRSALVDAGGKALQAEPGRYWPGPPPVVADAVGEQVTVPVVRRLLGRGPDLLVVTHGDRDHAGGAGAVIEQLGAQMVWLGGIPGVPLDEALQAAAARRGVPLVRPAAGWRWQPAPGCRVDVLHPQEPGGAAGTGAAAADGARGSGRGGGPAGSENDRSLVLRLDCGGPRLLLTGDLERAGEEELLRRGVDLRAEVLKVSHHGSRGATTAAFLAAVRPRLAVVSAGPNPYGLPHVETLARLQRAGIPVLRTDRLGAVSVRAGPGQRLEVRVMLPGGGNSEASRAFRGS</sequence>
<name>K6PPU2_9FIRM</name>
<dbReference type="PANTHER" id="PTHR30619:SF7">
    <property type="entry name" value="BETA-LACTAMASE DOMAIN PROTEIN"/>
    <property type="match status" value="1"/>
</dbReference>